<feature type="compositionally biased region" description="Polar residues" evidence="2">
    <location>
        <begin position="546"/>
        <end position="566"/>
    </location>
</feature>
<feature type="region of interest" description="Disordered" evidence="2">
    <location>
        <begin position="883"/>
        <end position="902"/>
    </location>
</feature>
<gene>
    <name evidence="3" type="ORF">QTJ16_002287</name>
</gene>
<feature type="coiled-coil region" evidence="1">
    <location>
        <begin position="730"/>
        <end position="784"/>
    </location>
</feature>
<feature type="compositionally biased region" description="Polar residues" evidence="2">
    <location>
        <begin position="513"/>
        <end position="539"/>
    </location>
</feature>
<proteinExistence type="predicted"/>
<dbReference type="GO" id="GO:0051726">
    <property type="term" value="P:regulation of cell cycle"/>
    <property type="evidence" value="ECO:0007669"/>
    <property type="project" value="TreeGrafter"/>
</dbReference>
<dbReference type="PANTHER" id="PTHR15154:SF2">
    <property type="entry name" value="HAMARTIN"/>
    <property type="match status" value="1"/>
</dbReference>
<keyword evidence="1" id="KW-0175">Coiled coil</keyword>
<comment type="caution">
    <text evidence="3">The sequence shown here is derived from an EMBL/GenBank/DDBJ whole genome shotgun (WGS) entry which is preliminary data.</text>
</comment>
<evidence type="ECO:0008006" key="5">
    <source>
        <dbReference type="Google" id="ProtNLM"/>
    </source>
</evidence>
<dbReference type="AlphaFoldDB" id="A0AAD9T1Q1"/>
<sequence>MASGSLKDLCKSITIAVPNLVLPLPDDLSHVIDAYLEKHAVYDDTDCQRLQEELLSIYQSSILDHPMHLAPFLSILRTLKPNIKGSGRLLQWWETLSGPIIVYLGTERGLWFEARDTILQLLIYDEEDEMFLQDAKTTSEAVADNLMGIWIAKSKLALEEFNEHAKFLEAQIQLILLSFGKRRPQDLLITIDKYFVKKDSRIQALSLLCEFFRHQPPHLHQMMQTPLFDNLLRCLQTDTSTRVISLAMTAIIMFLPHIPIASSKYLPALFNIYSRMLFWEKERRIIDPVLQKTAGGEDIDEESSKEDGKQWQKLAYLLDSEDENVPELLHYFTFLYGLYPLNFMSYIRKPQRYLRHSKFFGADDLDIEPMQIRQRSEPFRQVHLMHPNFFTLTLESELTDTDRWQRSSAADVVAECMALYVPSEDGQEHIPRPRGQLKHIEMNSDVPDQPLLDSDPVSYLARHASWWDTRSTMVTSPDGYRLMPGPGPHCRPSQTSQLLPSAAVSPAPLYSECQDSPTIPPQQIGSPSKNLSDIHNSQDSGRRSLFQDTTNDSVGSLPTTNSNETSQVNAFLDSLTRESTPRSPSLQPSTAATGLKTAYLQREIQLLKNDLNFERYLKQQHLSHIGKIRRQQIREARMEAETQHLMNYNRGLKAKLTEAKRVNTQMKKETEKSKAYARKWEADITAKLRVLRDEQRKWNLEREKLVGDLAISRDANNKLKNIILETERYATEADQTVKSIKSNLDELERLRKENERMSRKILILEAGDRDREQAKEREEAALNQAHFFEMELETRNTELAKFQAAFDSELVNVCNQDNSSSFRNNNPEKECFSQAFIDTTMAASRHRINELMLSSKHLLKRYNRLLASYTELQEHVNGQEPLGSRSLSIAKSSPSQHGSRSKTCSSSCCCIEQLLPSDAGNAGFPARPACLNTSNTSYLSRQSQVDNHSLVLASGHQLQQFQSSLSTNMPSIIRTRKSSESIGGNSFGTIALPRNKQQSDMRTFSYTVRI</sequence>
<keyword evidence="4" id="KW-1185">Reference proteome</keyword>
<reference evidence="3" key="1">
    <citation type="submission" date="2023-06" db="EMBL/GenBank/DDBJ databases">
        <title>Draft genome of Marssonina rosae.</title>
        <authorList>
            <person name="Cheng Q."/>
        </authorList>
    </citation>
    <scope>NUCLEOTIDE SEQUENCE</scope>
    <source>
        <strain evidence="3">R4</strain>
    </source>
</reference>
<dbReference type="EMBL" id="JAUBYV010000003">
    <property type="protein sequence ID" value="KAK2627641.1"/>
    <property type="molecule type" value="Genomic_DNA"/>
</dbReference>
<dbReference type="GO" id="GO:0033596">
    <property type="term" value="C:TSC1-TSC2 complex"/>
    <property type="evidence" value="ECO:0007669"/>
    <property type="project" value="TreeGrafter"/>
</dbReference>
<evidence type="ECO:0000313" key="4">
    <source>
        <dbReference type="Proteomes" id="UP001285354"/>
    </source>
</evidence>
<feature type="region of interest" description="Disordered" evidence="2">
    <location>
        <begin position="478"/>
        <end position="566"/>
    </location>
</feature>
<evidence type="ECO:0000256" key="1">
    <source>
        <dbReference type="SAM" id="Coils"/>
    </source>
</evidence>
<dbReference type="InterPro" id="IPR016024">
    <property type="entry name" value="ARM-type_fold"/>
</dbReference>
<evidence type="ECO:0000313" key="3">
    <source>
        <dbReference type="EMBL" id="KAK2627641.1"/>
    </source>
</evidence>
<dbReference type="SUPFAM" id="SSF48371">
    <property type="entry name" value="ARM repeat"/>
    <property type="match status" value="1"/>
</dbReference>
<feature type="compositionally biased region" description="Polar residues" evidence="2">
    <location>
        <begin position="885"/>
        <end position="902"/>
    </location>
</feature>
<dbReference type="GO" id="GO:0032007">
    <property type="term" value="P:negative regulation of TOR signaling"/>
    <property type="evidence" value="ECO:0007669"/>
    <property type="project" value="TreeGrafter"/>
</dbReference>
<dbReference type="PANTHER" id="PTHR15154">
    <property type="entry name" value="HAMARTIN"/>
    <property type="match status" value="1"/>
</dbReference>
<protein>
    <recommendedName>
        <fullName evidence="5">Tuberous sclerosis 1</fullName>
    </recommendedName>
</protein>
<dbReference type="Proteomes" id="UP001285354">
    <property type="component" value="Unassembled WGS sequence"/>
</dbReference>
<dbReference type="Pfam" id="PF04388">
    <property type="entry name" value="Hamartin"/>
    <property type="match status" value="1"/>
</dbReference>
<accession>A0AAD9T1Q1</accession>
<organism evidence="3 4">
    <name type="scientific">Diplocarpon rosae</name>
    <dbReference type="NCBI Taxonomy" id="946125"/>
    <lineage>
        <taxon>Eukaryota</taxon>
        <taxon>Fungi</taxon>
        <taxon>Dikarya</taxon>
        <taxon>Ascomycota</taxon>
        <taxon>Pezizomycotina</taxon>
        <taxon>Leotiomycetes</taxon>
        <taxon>Helotiales</taxon>
        <taxon>Drepanopezizaceae</taxon>
        <taxon>Diplocarpon</taxon>
    </lineage>
</organism>
<name>A0AAD9T1Q1_9HELO</name>
<dbReference type="InterPro" id="IPR007483">
    <property type="entry name" value="Hamartin"/>
</dbReference>
<evidence type="ECO:0000256" key="2">
    <source>
        <dbReference type="SAM" id="MobiDB-lite"/>
    </source>
</evidence>